<evidence type="ECO:0000256" key="6">
    <source>
        <dbReference type="SAM" id="MobiDB-lite"/>
    </source>
</evidence>
<feature type="compositionally biased region" description="Low complexity" evidence="6">
    <location>
        <begin position="1003"/>
        <end position="1025"/>
    </location>
</feature>
<reference evidence="9" key="1">
    <citation type="submission" date="2022-10" db="EMBL/GenBank/DDBJ databases">
        <title>The complete genomes of actinobacterial strains from the NBC collection.</title>
        <authorList>
            <person name="Joergensen T.S."/>
            <person name="Alvarez Arevalo M."/>
            <person name="Sterndorff E.B."/>
            <person name="Faurdal D."/>
            <person name="Vuksanovic O."/>
            <person name="Mourched A.-S."/>
            <person name="Charusanti P."/>
            <person name="Shaw S."/>
            <person name="Blin K."/>
            <person name="Weber T."/>
        </authorList>
    </citation>
    <scope>NUCLEOTIDE SEQUENCE</scope>
    <source>
        <strain evidence="9">NBC_00222</strain>
    </source>
</reference>
<accession>A0ABZ1TZ37</accession>
<keyword evidence="7" id="KW-1133">Transmembrane helix</keyword>
<evidence type="ECO:0000259" key="8">
    <source>
        <dbReference type="SMART" id="SM00387"/>
    </source>
</evidence>
<dbReference type="PANTHER" id="PTHR45436">
    <property type="entry name" value="SENSOR HISTIDINE KINASE YKOH"/>
    <property type="match status" value="1"/>
</dbReference>
<keyword evidence="7" id="KW-0472">Membrane</keyword>
<keyword evidence="5" id="KW-0418">Kinase</keyword>
<dbReference type="InterPro" id="IPR003594">
    <property type="entry name" value="HATPase_dom"/>
</dbReference>
<protein>
    <recommendedName>
        <fullName evidence="2">histidine kinase</fullName>
        <ecNumber evidence="2">2.7.13.3</ecNumber>
    </recommendedName>
</protein>
<evidence type="ECO:0000313" key="10">
    <source>
        <dbReference type="Proteomes" id="UP001432222"/>
    </source>
</evidence>
<feature type="region of interest" description="Disordered" evidence="6">
    <location>
        <begin position="754"/>
        <end position="842"/>
    </location>
</feature>
<feature type="region of interest" description="Disordered" evidence="6">
    <location>
        <begin position="877"/>
        <end position="1050"/>
    </location>
</feature>
<dbReference type="InterPro" id="IPR050428">
    <property type="entry name" value="TCS_sensor_his_kinase"/>
</dbReference>
<dbReference type="Gene3D" id="3.30.565.10">
    <property type="entry name" value="Histidine kinase-like ATPase, C-terminal domain"/>
    <property type="match status" value="1"/>
</dbReference>
<name>A0ABZ1TZ37_9ACTN</name>
<keyword evidence="3" id="KW-0597">Phosphoprotein</keyword>
<dbReference type="Pfam" id="PF08376">
    <property type="entry name" value="NIT"/>
    <property type="match status" value="1"/>
</dbReference>
<evidence type="ECO:0000256" key="7">
    <source>
        <dbReference type="SAM" id="Phobius"/>
    </source>
</evidence>
<dbReference type="InterPro" id="IPR036890">
    <property type="entry name" value="HATPase_C_sf"/>
</dbReference>
<evidence type="ECO:0000256" key="2">
    <source>
        <dbReference type="ARBA" id="ARBA00012438"/>
    </source>
</evidence>
<dbReference type="SMART" id="SM00387">
    <property type="entry name" value="HATPase_c"/>
    <property type="match status" value="1"/>
</dbReference>
<proteinExistence type="predicted"/>
<keyword evidence="10" id="KW-1185">Reference proteome</keyword>
<feature type="region of interest" description="Disordered" evidence="6">
    <location>
        <begin position="626"/>
        <end position="645"/>
    </location>
</feature>
<dbReference type="SUPFAM" id="SSF55874">
    <property type="entry name" value="ATPase domain of HSP90 chaperone/DNA topoisomerase II/histidine kinase"/>
    <property type="match status" value="1"/>
</dbReference>
<evidence type="ECO:0000256" key="5">
    <source>
        <dbReference type="ARBA" id="ARBA00022777"/>
    </source>
</evidence>
<evidence type="ECO:0000256" key="4">
    <source>
        <dbReference type="ARBA" id="ARBA00022679"/>
    </source>
</evidence>
<feature type="region of interest" description="Disordered" evidence="6">
    <location>
        <begin position="681"/>
        <end position="715"/>
    </location>
</feature>
<dbReference type="InterPro" id="IPR013587">
    <property type="entry name" value="Nitrate/nitrite_sensing"/>
</dbReference>
<sequence>MTFFDFQRLAAQGLLAQKAGQPSNIVYYNLQEERRLSAEALSRPGSVTDQLKRQRQLTDEAVEKFQTLSGETADSAPTEVRTAVAEARRAMEKLGDQRALVDKGTADQQGVYAYYTDLIAVDLRLFTALSHVDTGEVTWISKTLVNSFWAKEMLAREDAILARGWPSGKLSASDYQLVQQAIGAQEHLFTVQVVPYVPADERGAWSELMSGPAWQAKTAVEQALTRPAVADATGTVRLPQLQDQWRQAVDQVNPQLVKVIETRTEGVVEVGKGSILSLLTRVALTTVIGLLAVIVVVLASWRLTRSLRRRINDLHAQAQDMEQTLPEVVERLARGEQVDVEAESRAITAGTHARGGDELAQLGQAMNLARTSALGAAVRQAEQHRGFERLLQRIARRTQLLIGQQLRKLDALERRHEDPEVLEGLFDLDHLTARLRRYEENLVIMAGGQPQRKWRKPVPLLDVLRAAQGEVQEYRRIVLDVEGHPWLSERAVGPIAHVVAELMENAASFSKPPTPVDVRAAVVGRGLAIEIEDRGLGMDPEQYDTANALMAAALADEPPRTDMLARGDDIRLGFHVVARLASAIGLQIEFRPSAFGGTRVVVLVPGELILDGDSGLPDNAAVTPIPLARRQRPADRAQAPVPLASVTEMPSPVISAASATSTASATADTTTSSAVVAVDEEEERAAHADAAPHPGQAGGDWFSPGSAAVGTPGAASDALAPSQAQAFGYVEYVPPSDDELLGAPVRVDFGKHDGFGGSDGFPEHDAFGARDVFGEPDSFGEPDTFGGRDGAFPGVEADGYLHPPAEHGQPVEHGSPAPAGGGYGYDGQPYDTSPRSAGDASPAYPDIAYATVMPAEAPYADEQYRPADHYRLAERRQHDGQPAHPLPGSAGAPADPPADVPSAPSAPSGGLQPPLPQRVRQASLAAELRIPPPPRTPYTGAGTGTGTGFGPGFGSATGNATGPGTAEGPFQRPPRRSGATVGAFQRQSRAARGLGNAEDRSPAGDPAAGALPPSGPASPTATGTPTPAPGPSPWALPAADPRTTRTEEQS</sequence>
<dbReference type="Gene3D" id="6.10.340.10">
    <property type="match status" value="1"/>
</dbReference>
<keyword evidence="4" id="KW-0808">Transferase</keyword>
<comment type="catalytic activity">
    <reaction evidence="1">
        <text>ATP + protein L-histidine = ADP + protein N-phospho-L-histidine.</text>
        <dbReference type="EC" id="2.7.13.3"/>
    </reaction>
</comment>
<feature type="compositionally biased region" description="Low complexity" evidence="6">
    <location>
        <begin position="900"/>
        <end position="912"/>
    </location>
</feature>
<feature type="domain" description="Histidine kinase/HSP90-like ATPase" evidence="8">
    <location>
        <begin position="490"/>
        <end position="608"/>
    </location>
</feature>
<feature type="compositionally biased region" description="Gly residues" evidence="6">
    <location>
        <begin position="941"/>
        <end position="955"/>
    </location>
</feature>
<organism evidence="9 10">
    <name type="scientific">Kitasatospora purpeofusca</name>
    <dbReference type="NCBI Taxonomy" id="67352"/>
    <lineage>
        <taxon>Bacteria</taxon>
        <taxon>Bacillati</taxon>
        <taxon>Actinomycetota</taxon>
        <taxon>Actinomycetes</taxon>
        <taxon>Kitasatosporales</taxon>
        <taxon>Streptomycetaceae</taxon>
        <taxon>Kitasatospora</taxon>
    </lineage>
</organism>
<dbReference type="EMBL" id="CP108110">
    <property type="protein sequence ID" value="WUQ83191.1"/>
    <property type="molecule type" value="Genomic_DNA"/>
</dbReference>
<dbReference type="RefSeq" id="WP_328954224.1">
    <property type="nucleotide sequence ID" value="NZ_CP108110.1"/>
</dbReference>
<dbReference type="Proteomes" id="UP001432222">
    <property type="component" value="Chromosome"/>
</dbReference>
<dbReference type="Pfam" id="PF02518">
    <property type="entry name" value="HATPase_c"/>
    <property type="match status" value="1"/>
</dbReference>
<dbReference type="EC" id="2.7.13.3" evidence="2"/>
<evidence type="ECO:0000256" key="1">
    <source>
        <dbReference type="ARBA" id="ARBA00000085"/>
    </source>
</evidence>
<evidence type="ECO:0000256" key="3">
    <source>
        <dbReference type="ARBA" id="ARBA00022553"/>
    </source>
</evidence>
<evidence type="ECO:0000313" key="9">
    <source>
        <dbReference type="EMBL" id="WUQ83191.1"/>
    </source>
</evidence>
<keyword evidence="7" id="KW-0812">Transmembrane</keyword>
<gene>
    <name evidence="9" type="ORF">OHA16_09525</name>
</gene>
<feature type="transmembrane region" description="Helical" evidence="7">
    <location>
        <begin position="282"/>
        <end position="301"/>
    </location>
</feature>
<dbReference type="PANTHER" id="PTHR45436:SF5">
    <property type="entry name" value="SENSOR HISTIDINE KINASE TRCS"/>
    <property type="match status" value="1"/>
</dbReference>